<keyword evidence="3" id="KW-0808">Transferase</keyword>
<evidence type="ECO:0000259" key="9">
    <source>
        <dbReference type="PROSITE" id="PS50112"/>
    </source>
</evidence>
<dbReference type="InterPro" id="IPR005467">
    <property type="entry name" value="His_kinase_dom"/>
</dbReference>
<dbReference type="CDD" id="cd00130">
    <property type="entry name" value="PAS"/>
    <property type="match status" value="1"/>
</dbReference>
<dbReference type="InterPro" id="IPR035965">
    <property type="entry name" value="PAS-like_dom_sf"/>
</dbReference>
<evidence type="ECO:0000313" key="10">
    <source>
        <dbReference type="EMBL" id="MDS0259764.1"/>
    </source>
</evidence>
<dbReference type="PROSITE" id="PS50112">
    <property type="entry name" value="PAS"/>
    <property type="match status" value="1"/>
</dbReference>
<protein>
    <recommendedName>
        <fullName evidence="2">histidine kinase</fullName>
        <ecNumber evidence="2">2.7.13.3</ecNumber>
    </recommendedName>
</protein>
<dbReference type="SUPFAM" id="SSF55874">
    <property type="entry name" value="ATPase domain of HSP90 chaperone/DNA topoisomerase II/histidine kinase"/>
    <property type="match status" value="1"/>
</dbReference>
<comment type="catalytic activity">
    <reaction evidence="1">
        <text>ATP + protein L-histidine = ADP + protein N-phospho-L-histidine.</text>
        <dbReference type="EC" id="2.7.13.3"/>
    </reaction>
</comment>
<keyword evidence="5" id="KW-0418">Kinase</keyword>
<gene>
    <name evidence="10" type="ORF">NDI56_10215</name>
</gene>
<evidence type="ECO:0000256" key="4">
    <source>
        <dbReference type="ARBA" id="ARBA00022741"/>
    </source>
</evidence>
<dbReference type="Gene3D" id="3.30.450.20">
    <property type="entry name" value="PAS domain"/>
    <property type="match status" value="1"/>
</dbReference>
<keyword evidence="7" id="KW-0472">Membrane</keyword>
<keyword evidence="4" id="KW-0547">Nucleotide-binding</keyword>
<evidence type="ECO:0000256" key="1">
    <source>
        <dbReference type="ARBA" id="ARBA00000085"/>
    </source>
</evidence>
<feature type="transmembrane region" description="Helical" evidence="7">
    <location>
        <begin position="139"/>
        <end position="162"/>
    </location>
</feature>
<evidence type="ECO:0000256" key="5">
    <source>
        <dbReference type="ARBA" id="ARBA00022777"/>
    </source>
</evidence>
<dbReference type="GO" id="GO:0005524">
    <property type="term" value="F:ATP binding"/>
    <property type="evidence" value="ECO:0007669"/>
    <property type="project" value="UniProtKB-KW"/>
</dbReference>
<dbReference type="Proteomes" id="UP001259659">
    <property type="component" value="Unassembled WGS sequence"/>
</dbReference>
<dbReference type="RefSeq" id="WP_310919407.1">
    <property type="nucleotide sequence ID" value="NZ_JAMQON010000002.1"/>
</dbReference>
<keyword evidence="11" id="KW-1185">Reference proteome</keyword>
<dbReference type="InterPro" id="IPR000014">
    <property type="entry name" value="PAS"/>
</dbReference>
<evidence type="ECO:0000259" key="8">
    <source>
        <dbReference type="PROSITE" id="PS50109"/>
    </source>
</evidence>
<dbReference type="Gene3D" id="3.30.565.10">
    <property type="entry name" value="Histidine kinase-like ATPase, C-terminal domain"/>
    <property type="match status" value="1"/>
</dbReference>
<dbReference type="EMBL" id="JAMQON010000002">
    <property type="protein sequence ID" value="MDS0259764.1"/>
    <property type="molecule type" value="Genomic_DNA"/>
</dbReference>
<reference evidence="10 11" key="1">
    <citation type="submission" date="2022-06" db="EMBL/GenBank/DDBJ databases">
        <title>Haloarcula sp. a new haloarchaeum isolate from saline soil.</title>
        <authorList>
            <person name="Strakova D."/>
            <person name="Galisteo C."/>
            <person name="Sanchez-Porro C."/>
            <person name="Ventosa A."/>
        </authorList>
    </citation>
    <scope>NUCLEOTIDE SEQUENCE [LARGE SCALE GENOMIC DNA]</scope>
    <source>
        <strain evidence="10 11">S1CR25-12</strain>
    </source>
</reference>
<evidence type="ECO:0000256" key="2">
    <source>
        <dbReference type="ARBA" id="ARBA00012438"/>
    </source>
</evidence>
<evidence type="ECO:0000256" key="7">
    <source>
        <dbReference type="SAM" id="Phobius"/>
    </source>
</evidence>
<dbReference type="SUPFAM" id="SSF55785">
    <property type="entry name" value="PYP-like sensor domain (PAS domain)"/>
    <property type="match status" value="1"/>
</dbReference>
<keyword evidence="7" id="KW-1133">Transmembrane helix</keyword>
<evidence type="ECO:0000256" key="6">
    <source>
        <dbReference type="ARBA" id="ARBA00022840"/>
    </source>
</evidence>
<feature type="domain" description="PAS" evidence="9">
    <location>
        <begin position="231"/>
        <end position="283"/>
    </location>
</feature>
<dbReference type="Pfam" id="PF16927">
    <property type="entry name" value="HisKA_7TM"/>
    <property type="match status" value="1"/>
</dbReference>
<dbReference type="PANTHER" id="PTHR44936">
    <property type="entry name" value="SENSOR PROTEIN CREC"/>
    <property type="match status" value="1"/>
</dbReference>
<evidence type="ECO:0000256" key="3">
    <source>
        <dbReference type="ARBA" id="ARBA00022679"/>
    </source>
</evidence>
<feature type="transmembrane region" description="Helical" evidence="7">
    <location>
        <begin position="174"/>
        <end position="193"/>
    </location>
</feature>
<dbReference type="SMART" id="SM00387">
    <property type="entry name" value="HATPase_c"/>
    <property type="match status" value="1"/>
</dbReference>
<dbReference type="PRINTS" id="PR00344">
    <property type="entry name" value="BCTRLSENSOR"/>
</dbReference>
<keyword evidence="7" id="KW-0812">Transmembrane</keyword>
<feature type="transmembrane region" description="Helical" evidence="7">
    <location>
        <begin position="94"/>
        <end position="113"/>
    </location>
</feature>
<dbReference type="InterPro" id="IPR050980">
    <property type="entry name" value="2C_sensor_his_kinase"/>
</dbReference>
<sequence>MKLVLVTSVAVGVTGGLLAWRERPKPGSVPLTLLMAGQCWWSAMVIFQIGTATVDAKVFFVNISWAGVALIPVAWLLFALEYAGYDEYTTRRHVVLVSIIPAVTLFLSLTSPYHQLLYLDAQLVAQRGVPTLTLTPGPWFWVIAAYTYLLGLCGLVPLLELVTSKVRTFQAQSLALLMGLLAPWVTNLAHLFGYLPTAGIDPTPVAFTLSGVAYLSALTRFELFGASPTPIRHARRSLYKQMHQGALVLDTHGNVVDMNDRAATVLQTTPDEALGRRLDTVSPGLTAAGETASGKRVFNPPGTRQSYDVSESLVTDIHDRTIGRIITLHDISDLFRMQQRLEVLHRVFRHNIRTNIQVILGHAGYLATHNSQQKAETLKQNAMEIEETGEKVRKIIDVFEKGRTDRENLALHSILRECTQAIAKRYPEVTVTYEPGPKDIVVDGLFDIVCTNVIENAAQHNTSADPRVSVSVDAGEDVVEVHIEDNGPGIQDHELALVNDGQETPLKHGSGFGLALTAWGTDIAGGSVSFESVEPTGTHVTLTLPVAARR</sequence>
<comment type="caution">
    <text evidence="10">The sequence shown here is derived from an EMBL/GenBank/DDBJ whole genome shotgun (WGS) entry which is preliminary data.</text>
</comment>
<proteinExistence type="predicted"/>
<accession>A0ABU2FC01</accession>
<dbReference type="PANTHER" id="PTHR44936:SF10">
    <property type="entry name" value="SENSOR PROTEIN RSTB"/>
    <property type="match status" value="1"/>
</dbReference>
<feature type="transmembrane region" description="Helical" evidence="7">
    <location>
        <begin position="63"/>
        <end position="82"/>
    </location>
</feature>
<dbReference type="Pfam" id="PF02518">
    <property type="entry name" value="HATPase_c"/>
    <property type="match status" value="1"/>
</dbReference>
<dbReference type="PROSITE" id="PS50109">
    <property type="entry name" value="HIS_KIN"/>
    <property type="match status" value="1"/>
</dbReference>
<dbReference type="InterPro" id="IPR031621">
    <property type="entry name" value="HisKA_7TM"/>
</dbReference>
<name>A0ABU2FC01_9EURY</name>
<dbReference type="EC" id="2.7.13.3" evidence="2"/>
<keyword evidence="6 10" id="KW-0067">ATP-binding</keyword>
<dbReference type="InterPro" id="IPR003594">
    <property type="entry name" value="HATPase_dom"/>
</dbReference>
<dbReference type="InterPro" id="IPR004358">
    <property type="entry name" value="Sig_transdc_His_kin-like_C"/>
</dbReference>
<feature type="domain" description="Histidine kinase" evidence="8">
    <location>
        <begin position="347"/>
        <end position="548"/>
    </location>
</feature>
<evidence type="ECO:0000313" key="11">
    <source>
        <dbReference type="Proteomes" id="UP001259659"/>
    </source>
</evidence>
<organism evidence="10 11">
    <name type="scientific">Haloarcula saliterrae</name>
    <dbReference type="NCBI Taxonomy" id="2950534"/>
    <lineage>
        <taxon>Archaea</taxon>
        <taxon>Methanobacteriati</taxon>
        <taxon>Methanobacteriota</taxon>
        <taxon>Stenosarchaea group</taxon>
        <taxon>Halobacteria</taxon>
        <taxon>Halobacteriales</taxon>
        <taxon>Haloarculaceae</taxon>
        <taxon>Haloarcula</taxon>
    </lineage>
</organism>
<dbReference type="InterPro" id="IPR036890">
    <property type="entry name" value="HATPase_C_sf"/>
</dbReference>